<dbReference type="EMBL" id="CAAE01014695">
    <property type="protein sequence ID" value="CAG02642.1"/>
    <property type="molecule type" value="Genomic_DNA"/>
</dbReference>
<sequence>MTEEVLDGNTSSCSKMAGRTKELADEINDKITDVAEYAKRQSWWKRLVGKGSDSVAAKYPTATQLAIGSLSGWCVGYIFQKVGKVAAMSVGGGLLLLPVAYNTGYIKVDWKRVEKDINKAKEQLNQSSEAAELNTFVKKSKVFVKQNIVLTSGFIGGFLLAMVS</sequence>
<reference evidence="16" key="2">
    <citation type="submission" date="2004-02" db="EMBL/GenBank/DDBJ databases">
        <authorList>
            <consortium name="Genoscope"/>
            <consortium name="Whitehead Institute Centre for Genome Research"/>
        </authorList>
    </citation>
    <scope>NUCLEOTIDE SEQUENCE</scope>
</reference>
<feature type="non-terminal residue" evidence="16">
    <location>
        <position position="164"/>
    </location>
</feature>
<comment type="subcellular location">
    <subcellularLocation>
        <location evidence="2">Mitochondrion outer membrane</location>
        <topology evidence="2">Multi-pass membrane protein</topology>
    </subcellularLocation>
    <subcellularLocation>
        <location evidence="1">Nucleus</location>
    </subcellularLocation>
</comment>
<evidence type="ECO:0000256" key="2">
    <source>
        <dbReference type="ARBA" id="ARBA00004374"/>
    </source>
</evidence>
<evidence type="ECO:0000256" key="3">
    <source>
        <dbReference type="ARBA" id="ARBA00009160"/>
    </source>
</evidence>
<evidence type="ECO:0000256" key="14">
    <source>
        <dbReference type="ARBA" id="ARBA00041722"/>
    </source>
</evidence>
<dbReference type="InterPro" id="IPR007014">
    <property type="entry name" value="FUN14"/>
</dbReference>
<evidence type="ECO:0000256" key="15">
    <source>
        <dbReference type="ARBA" id="ARBA00045668"/>
    </source>
</evidence>
<reference evidence="16" key="1">
    <citation type="journal article" date="2004" name="Nature">
        <title>Genome duplication in the teleost fish Tetraodon nigroviridis reveals the early vertebrate proto-karyotype.</title>
        <authorList>
            <person name="Jaillon O."/>
            <person name="Aury J.-M."/>
            <person name="Brunet F."/>
            <person name="Petit J.-L."/>
            <person name="Stange-Thomann N."/>
            <person name="Mauceli E."/>
            <person name="Bouneau L."/>
            <person name="Fischer C."/>
            <person name="Ozouf-Costaz C."/>
            <person name="Bernot A."/>
            <person name="Nicaud S."/>
            <person name="Jaffe D."/>
            <person name="Fisher S."/>
            <person name="Lutfalla G."/>
            <person name="Dossat C."/>
            <person name="Segurens B."/>
            <person name="Dasilva C."/>
            <person name="Salanoubat M."/>
            <person name="Levy M."/>
            <person name="Boudet N."/>
            <person name="Castellano S."/>
            <person name="Anthouard V."/>
            <person name="Jubin C."/>
            <person name="Castelli V."/>
            <person name="Katinka M."/>
            <person name="Vacherie B."/>
            <person name="Biemont C."/>
            <person name="Skalli Z."/>
            <person name="Cattolico L."/>
            <person name="Poulain J."/>
            <person name="De Berardinis V."/>
            <person name="Cruaud C."/>
            <person name="Duprat S."/>
            <person name="Brottier P."/>
            <person name="Coutanceau J.-P."/>
            <person name="Gouzy J."/>
            <person name="Parra G."/>
            <person name="Lardier G."/>
            <person name="Chapple C."/>
            <person name="McKernan K.J."/>
            <person name="McEwan P."/>
            <person name="Bosak S."/>
            <person name="Kellis M."/>
            <person name="Volff J.-N."/>
            <person name="Guigo R."/>
            <person name="Zody M.C."/>
            <person name="Mesirov J."/>
            <person name="Lindblad-Toh K."/>
            <person name="Birren B."/>
            <person name="Nusbaum C."/>
            <person name="Kahn D."/>
            <person name="Robinson-Rechavi M."/>
            <person name="Laudet V."/>
            <person name="Schachter V."/>
            <person name="Quetier F."/>
            <person name="Saurin W."/>
            <person name="Scarpelli C."/>
            <person name="Wincker P."/>
            <person name="Lander E.S."/>
            <person name="Weissenbach J."/>
            <person name="Roest Crollius H."/>
        </authorList>
    </citation>
    <scope>NUCLEOTIDE SEQUENCE [LARGE SCALE GENOMIC DNA]</scope>
</reference>
<keyword evidence="10" id="KW-0472">Membrane</keyword>
<evidence type="ECO:0000256" key="12">
    <source>
        <dbReference type="ARBA" id="ARBA00023242"/>
    </source>
</evidence>
<proteinExistence type="inferred from homology"/>
<organism evidence="16">
    <name type="scientific">Tetraodon nigroviridis</name>
    <name type="common">Spotted green pufferfish</name>
    <name type="synonym">Chelonodon nigroviridis</name>
    <dbReference type="NCBI Taxonomy" id="99883"/>
    <lineage>
        <taxon>Eukaryota</taxon>
        <taxon>Metazoa</taxon>
        <taxon>Chordata</taxon>
        <taxon>Craniata</taxon>
        <taxon>Vertebrata</taxon>
        <taxon>Euteleostomi</taxon>
        <taxon>Actinopterygii</taxon>
        <taxon>Neopterygii</taxon>
        <taxon>Teleostei</taxon>
        <taxon>Neoteleostei</taxon>
        <taxon>Acanthomorphata</taxon>
        <taxon>Eupercaria</taxon>
        <taxon>Tetraodontiformes</taxon>
        <taxon>Tetradontoidea</taxon>
        <taxon>Tetraodontidae</taxon>
        <taxon>Tetraodon</taxon>
    </lineage>
</organism>
<keyword evidence="9" id="KW-0496">Mitochondrion</keyword>
<dbReference type="KEGG" id="tng:GSTEN00021797G001"/>
<dbReference type="GO" id="GO:0000422">
    <property type="term" value="P:autophagy of mitochondrion"/>
    <property type="evidence" value="ECO:0007669"/>
    <property type="project" value="TreeGrafter"/>
</dbReference>
<evidence type="ECO:0000256" key="5">
    <source>
        <dbReference type="ARBA" id="ARBA00022692"/>
    </source>
</evidence>
<keyword evidence="8" id="KW-0805">Transcription regulation</keyword>
<keyword evidence="7" id="KW-1133">Transmembrane helix</keyword>
<evidence type="ECO:0000256" key="7">
    <source>
        <dbReference type="ARBA" id="ARBA00022989"/>
    </source>
</evidence>
<keyword evidence="5" id="KW-0812">Transmembrane</keyword>
<dbReference type="AlphaFoldDB" id="Q4S9P0"/>
<keyword evidence="4" id="KW-0597">Phosphoprotein</keyword>
<keyword evidence="12" id="KW-0539">Nucleus</keyword>
<dbReference type="GO" id="GO:0005741">
    <property type="term" value="C:mitochondrial outer membrane"/>
    <property type="evidence" value="ECO:0007669"/>
    <property type="project" value="UniProtKB-SubCell"/>
</dbReference>
<dbReference type="OrthoDB" id="163794at2759"/>
<evidence type="ECO:0000256" key="6">
    <source>
        <dbReference type="ARBA" id="ARBA00022787"/>
    </source>
</evidence>
<gene>
    <name evidence="16" type="ORF">GSTENG00021797001</name>
</gene>
<comment type="similarity">
    <text evidence="3">Belongs to the FUN14 family.</text>
</comment>
<keyword evidence="6" id="KW-1000">Mitochondrion outer membrane</keyword>
<evidence type="ECO:0000256" key="8">
    <source>
        <dbReference type="ARBA" id="ARBA00023015"/>
    </source>
</evidence>
<dbReference type="PANTHER" id="PTHR21346:SF5">
    <property type="entry name" value="FUN14 DOMAIN-CONTAINING PROTEIN 2"/>
    <property type="match status" value="1"/>
</dbReference>
<evidence type="ECO:0000313" key="16">
    <source>
        <dbReference type="EMBL" id="CAG02642.1"/>
    </source>
</evidence>
<evidence type="ECO:0000256" key="13">
    <source>
        <dbReference type="ARBA" id="ARBA00039376"/>
    </source>
</evidence>
<evidence type="ECO:0000256" key="4">
    <source>
        <dbReference type="ARBA" id="ARBA00022553"/>
    </source>
</evidence>
<evidence type="ECO:0000256" key="1">
    <source>
        <dbReference type="ARBA" id="ARBA00004123"/>
    </source>
</evidence>
<comment type="function">
    <text evidence="15">Binds directly and specifically 1,2-Diacyl-sn-glycero-3-phospho-(1'-myo-inositol-3',4',5'-bisphosphate) (PIP3) leading to the recruitment of PIP3 to mitochondria and may play a role in the regulation of the platelet activation via AKT/GSK3B/cGMP signaling pathways. May act as transcription factor that regulates SREBP1 (isoform SREBP-1C) expression in order to modulate triglyceride (TG) homeostasis in hepatocytes.</text>
</comment>
<evidence type="ECO:0000256" key="9">
    <source>
        <dbReference type="ARBA" id="ARBA00023128"/>
    </source>
</evidence>
<name>Q4S9P0_TETNG</name>
<dbReference type="Pfam" id="PF04930">
    <property type="entry name" value="FUN14"/>
    <property type="match status" value="1"/>
</dbReference>
<evidence type="ECO:0000256" key="11">
    <source>
        <dbReference type="ARBA" id="ARBA00023163"/>
    </source>
</evidence>
<dbReference type="GO" id="GO:0005634">
    <property type="term" value="C:nucleus"/>
    <property type="evidence" value="ECO:0007669"/>
    <property type="project" value="UniProtKB-SubCell"/>
</dbReference>
<evidence type="ECO:0000256" key="10">
    <source>
        <dbReference type="ARBA" id="ARBA00023136"/>
    </source>
</evidence>
<dbReference type="PANTHER" id="PTHR21346">
    <property type="entry name" value="FUN14 DOMAIN CONTAINING"/>
    <property type="match status" value="1"/>
</dbReference>
<accession>Q4S9P0</accession>
<protein>
    <recommendedName>
        <fullName evidence="13">FUN14 domain-containing protein 2</fullName>
    </recommendedName>
    <alternativeName>
        <fullName evidence="14">Hepatitis C virus core-binding protein 6</fullName>
    </alternativeName>
</protein>
<keyword evidence="11" id="KW-0804">Transcription</keyword>